<keyword evidence="3" id="KW-1185">Reference proteome</keyword>
<name>A0ABU1DL62_9HYPH</name>
<gene>
    <name evidence="2" type="ORF">IHQ68_19750</name>
</gene>
<evidence type="ECO:0000313" key="3">
    <source>
        <dbReference type="Proteomes" id="UP001181622"/>
    </source>
</evidence>
<feature type="domain" description="RiboL-PSP-HEPN" evidence="1">
    <location>
        <begin position="33"/>
        <end position="189"/>
    </location>
</feature>
<organism evidence="2 3">
    <name type="scientific">Chelatococcus sambhunathii</name>
    <dbReference type="NCBI Taxonomy" id="363953"/>
    <lineage>
        <taxon>Bacteria</taxon>
        <taxon>Pseudomonadati</taxon>
        <taxon>Pseudomonadota</taxon>
        <taxon>Alphaproteobacteria</taxon>
        <taxon>Hyphomicrobiales</taxon>
        <taxon>Chelatococcaceae</taxon>
        <taxon>Chelatococcus</taxon>
    </lineage>
</organism>
<dbReference type="Proteomes" id="UP001181622">
    <property type="component" value="Unassembled WGS sequence"/>
</dbReference>
<dbReference type="InterPro" id="IPR041519">
    <property type="entry name" value="HEPN_RiboL-PSP"/>
</dbReference>
<protein>
    <recommendedName>
        <fullName evidence="1">RiboL-PSP-HEPN domain-containing protein</fullName>
    </recommendedName>
</protein>
<dbReference type="Pfam" id="PF18735">
    <property type="entry name" value="HEPN_RiboL-PSP"/>
    <property type="match status" value="1"/>
</dbReference>
<evidence type="ECO:0000313" key="2">
    <source>
        <dbReference type="EMBL" id="MDR4308862.1"/>
    </source>
</evidence>
<dbReference type="EMBL" id="JADBEO010000083">
    <property type="protein sequence ID" value="MDR4308862.1"/>
    <property type="molecule type" value="Genomic_DNA"/>
</dbReference>
<reference evidence="2" key="1">
    <citation type="submission" date="2020-10" db="EMBL/GenBank/DDBJ databases">
        <authorList>
            <person name="Abbas A."/>
            <person name="Razzaq R."/>
            <person name="Waqas M."/>
            <person name="Abbas N."/>
            <person name="Nielsen T.K."/>
            <person name="Hansen L.H."/>
            <person name="Hussain S."/>
            <person name="Shahid M."/>
        </authorList>
    </citation>
    <scope>NUCLEOTIDE SEQUENCE</scope>
    <source>
        <strain evidence="2">S14</strain>
    </source>
</reference>
<comment type="caution">
    <text evidence="2">The sequence shown here is derived from an EMBL/GenBank/DDBJ whole genome shotgun (WGS) entry which is preliminary data.</text>
</comment>
<proteinExistence type="predicted"/>
<evidence type="ECO:0000259" key="1">
    <source>
        <dbReference type="Pfam" id="PF18735"/>
    </source>
</evidence>
<accession>A0ABU1DL62</accession>
<sequence length="212" mass="24130">MAQSTRFRELRTRLSALRRHMLPATFSPVGDYSERQLDRARGYRLLAHAEIESFIEDVTLQAAKKKISVWTTNKTPSDLVVCLIAHYHSGFDVDEEGVEPVFPASSRPKVRDEIKEIVDVAFRQYVTIQNNNHGVREKNIKRLILPIGVRRDEIDPTWLTNLDEFGKQRGATAHSSKKAQQQIDPQAELQNVQNLLEGFAKLDVIITALGEQ</sequence>